<name>M0BYG1_9EURY</name>
<dbReference type="eggNOG" id="arCOG11310">
    <property type="taxonomic scope" value="Archaea"/>
</dbReference>
<sequence length="125" mass="13769">MSVRRGRRFDGREGPMTAAEIRRSWLVSAASLALWAVSTVLLLCYVIVLGPSSVQRQVPDRLARSALESGVEPLVVLLGSTVALGALAVVSLLYYSYAQWRHAQRRRRRLESESASDSDLGVERA</sequence>
<dbReference type="Proteomes" id="UP000011657">
    <property type="component" value="Unassembled WGS sequence"/>
</dbReference>
<protein>
    <submittedName>
        <fullName evidence="2">Uncharacterized protein</fullName>
    </submittedName>
</protein>
<proteinExistence type="predicted"/>
<accession>M0BYG1</accession>
<evidence type="ECO:0000256" key="1">
    <source>
        <dbReference type="SAM" id="Phobius"/>
    </source>
</evidence>
<comment type="caution">
    <text evidence="2">The sequence shown here is derived from an EMBL/GenBank/DDBJ whole genome shotgun (WGS) entry which is preliminary data.</text>
</comment>
<keyword evidence="1" id="KW-1133">Transmembrane helix</keyword>
<evidence type="ECO:0000313" key="3">
    <source>
        <dbReference type="Proteomes" id="UP000011657"/>
    </source>
</evidence>
<dbReference type="AlphaFoldDB" id="M0BYG1"/>
<gene>
    <name evidence="2" type="ORF">C477_16220</name>
</gene>
<feature type="transmembrane region" description="Helical" evidence="1">
    <location>
        <begin position="32"/>
        <end position="54"/>
    </location>
</feature>
<dbReference type="PATRIC" id="fig|1227488.3.peg.3235"/>
<organism evidence="2 3">
    <name type="scientific">Haloterrigena salina JCM 13891</name>
    <dbReference type="NCBI Taxonomy" id="1227488"/>
    <lineage>
        <taxon>Archaea</taxon>
        <taxon>Methanobacteriati</taxon>
        <taxon>Methanobacteriota</taxon>
        <taxon>Stenosarchaea group</taxon>
        <taxon>Halobacteria</taxon>
        <taxon>Halobacteriales</taxon>
        <taxon>Natrialbaceae</taxon>
        <taxon>Haloterrigena</taxon>
    </lineage>
</organism>
<dbReference type="EMBL" id="AOIS01000054">
    <property type="protein sequence ID" value="ELZ16056.1"/>
    <property type="molecule type" value="Genomic_DNA"/>
</dbReference>
<reference evidence="2 3" key="1">
    <citation type="journal article" date="2014" name="PLoS Genet.">
        <title>Phylogenetically driven sequencing of extremely halophilic archaea reveals strategies for static and dynamic osmo-response.</title>
        <authorList>
            <person name="Becker E.A."/>
            <person name="Seitzer P.M."/>
            <person name="Tritt A."/>
            <person name="Larsen D."/>
            <person name="Krusor M."/>
            <person name="Yao A.I."/>
            <person name="Wu D."/>
            <person name="Madern D."/>
            <person name="Eisen J.A."/>
            <person name="Darling A.E."/>
            <person name="Facciotti M.T."/>
        </authorList>
    </citation>
    <scope>NUCLEOTIDE SEQUENCE [LARGE SCALE GENOMIC DNA]</scope>
    <source>
        <strain evidence="2 3">JCM 13891</strain>
    </source>
</reference>
<keyword evidence="1" id="KW-0812">Transmembrane</keyword>
<keyword evidence="1" id="KW-0472">Membrane</keyword>
<feature type="transmembrane region" description="Helical" evidence="1">
    <location>
        <begin position="74"/>
        <end position="97"/>
    </location>
</feature>
<keyword evidence="3" id="KW-1185">Reference proteome</keyword>
<evidence type="ECO:0000313" key="2">
    <source>
        <dbReference type="EMBL" id="ELZ16056.1"/>
    </source>
</evidence>